<evidence type="ECO:0000313" key="10">
    <source>
        <dbReference type="EMBL" id="BFG00402.1"/>
    </source>
</evidence>
<organism evidence="10 11">
    <name type="scientific">Drosophila madeirensis</name>
    <name type="common">Fruit fly</name>
    <dbReference type="NCBI Taxonomy" id="30013"/>
    <lineage>
        <taxon>Eukaryota</taxon>
        <taxon>Metazoa</taxon>
        <taxon>Ecdysozoa</taxon>
        <taxon>Arthropoda</taxon>
        <taxon>Hexapoda</taxon>
        <taxon>Insecta</taxon>
        <taxon>Pterygota</taxon>
        <taxon>Neoptera</taxon>
        <taxon>Endopterygota</taxon>
        <taxon>Diptera</taxon>
        <taxon>Brachycera</taxon>
        <taxon>Muscomorpha</taxon>
        <taxon>Ephydroidea</taxon>
        <taxon>Drosophilidae</taxon>
        <taxon>Drosophila</taxon>
        <taxon>Sophophora</taxon>
    </lineage>
</organism>
<dbReference type="SUPFAM" id="SSF52518">
    <property type="entry name" value="Thiamin diphosphate-binding fold (THDP-binding)"/>
    <property type="match status" value="1"/>
</dbReference>
<keyword evidence="11" id="KW-1185">Reference proteome</keyword>
<feature type="region of interest" description="Disordered" evidence="8">
    <location>
        <begin position="451"/>
        <end position="526"/>
    </location>
</feature>
<dbReference type="Gene3D" id="3.40.50.970">
    <property type="match status" value="1"/>
</dbReference>
<reference evidence="10 11" key="1">
    <citation type="submission" date="2024-02" db="EMBL/GenBank/DDBJ databases">
        <title>A chromosome-level genome assembly of Drosophila madeirensis, a fruit fly species endemic to Madeira island.</title>
        <authorList>
            <person name="Tomihara K."/>
            <person name="Llopart A."/>
            <person name="Yamamoto D."/>
        </authorList>
    </citation>
    <scope>NUCLEOTIDE SEQUENCE [LARGE SCALE GENOMIC DNA]</scope>
    <source>
        <strain evidence="10 11">RF1</strain>
    </source>
</reference>
<dbReference type="InterPro" id="IPR029061">
    <property type="entry name" value="THDP-binding"/>
</dbReference>
<comment type="cofactor">
    <cofactor evidence="1 7">
        <name>thiamine diphosphate</name>
        <dbReference type="ChEBI" id="CHEBI:58937"/>
    </cofactor>
</comment>
<name>A0AAU9FY95_DROMD</name>
<protein>
    <recommendedName>
        <fullName evidence="7">Pyruvate dehydrogenase E1 component subunit alpha</fullName>
        <ecNumber evidence="7">1.2.4.1</ecNumber>
    </recommendedName>
</protein>
<keyword evidence="5 7" id="KW-0670">Pyruvate</keyword>
<evidence type="ECO:0000256" key="6">
    <source>
        <dbReference type="ARBA" id="ARBA00051231"/>
    </source>
</evidence>
<evidence type="ECO:0000256" key="2">
    <source>
        <dbReference type="ARBA" id="ARBA00022946"/>
    </source>
</evidence>
<dbReference type="PANTHER" id="PTHR11516:SF70">
    <property type="entry name" value="PYRUVATE DEHYDROGENASE E1 COMPONENT SUBUNIT ALPHA"/>
    <property type="match status" value="1"/>
</dbReference>
<evidence type="ECO:0000256" key="3">
    <source>
        <dbReference type="ARBA" id="ARBA00023002"/>
    </source>
</evidence>
<evidence type="ECO:0000256" key="7">
    <source>
        <dbReference type="RuleBase" id="RU361139"/>
    </source>
</evidence>
<dbReference type="InterPro" id="IPR050642">
    <property type="entry name" value="PDH_E1_Alpha_Subunit"/>
</dbReference>
<proteinExistence type="predicted"/>
<evidence type="ECO:0000313" key="11">
    <source>
        <dbReference type="Proteomes" id="UP001500889"/>
    </source>
</evidence>
<dbReference type="CDD" id="cd02000">
    <property type="entry name" value="TPP_E1_PDC_ADC_BCADC"/>
    <property type="match status" value="1"/>
</dbReference>
<feature type="compositionally biased region" description="Pro residues" evidence="8">
    <location>
        <begin position="514"/>
        <end position="526"/>
    </location>
</feature>
<dbReference type="PANTHER" id="PTHR11516">
    <property type="entry name" value="PYRUVATE DEHYDROGENASE E1 COMPONENT, ALPHA SUBUNIT BACTERIAL AND ORGANELLAR"/>
    <property type="match status" value="1"/>
</dbReference>
<accession>A0AAU9FY95</accession>
<feature type="domain" description="Dehydrogenase E1 component" evidence="9">
    <location>
        <begin position="91"/>
        <end position="381"/>
    </location>
</feature>
<evidence type="ECO:0000256" key="4">
    <source>
        <dbReference type="ARBA" id="ARBA00023052"/>
    </source>
</evidence>
<evidence type="ECO:0000259" key="9">
    <source>
        <dbReference type="Pfam" id="PF00676"/>
    </source>
</evidence>
<dbReference type="FunFam" id="3.40.50.970:FF:000013">
    <property type="entry name" value="Pyruvate dehydrogenase E1 component subunit alpha"/>
    <property type="match status" value="1"/>
</dbReference>
<keyword evidence="4 7" id="KW-0786">Thiamine pyrophosphate</keyword>
<feature type="compositionally biased region" description="Basic and acidic residues" evidence="8">
    <location>
        <begin position="451"/>
        <end position="465"/>
    </location>
</feature>
<feature type="compositionally biased region" description="Low complexity" evidence="8">
    <location>
        <begin position="496"/>
        <end position="513"/>
    </location>
</feature>
<dbReference type="NCBIfam" id="TIGR03182">
    <property type="entry name" value="PDH_E1_alph_y"/>
    <property type="match status" value="1"/>
</dbReference>
<dbReference type="GO" id="GO:0004739">
    <property type="term" value="F:pyruvate dehydrogenase (acetyl-transferring) activity"/>
    <property type="evidence" value="ECO:0007669"/>
    <property type="project" value="UniProtKB-UniRule"/>
</dbReference>
<dbReference type="Proteomes" id="UP001500889">
    <property type="component" value="Chromosome A"/>
</dbReference>
<dbReference type="InterPro" id="IPR001017">
    <property type="entry name" value="DH_E1"/>
</dbReference>
<dbReference type="AlphaFoldDB" id="A0AAU9FY95"/>
<evidence type="ECO:0000256" key="1">
    <source>
        <dbReference type="ARBA" id="ARBA00001964"/>
    </source>
</evidence>
<feature type="compositionally biased region" description="Pro residues" evidence="8">
    <location>
        <begin position="466"/>
        <end position="495"/>
    </location>
</feature>
<evidence type="ECO:0000256" key="8">
    <source>
        <dbReference type="SAM" id="MobiDB-lite"/>
    </source>
</evidence>
<comment type="function">
    <text evidence="7">The pyruvate dehydrogenase complex catalyzes the overall conversion of pyruvate to acetyl-CoA and CO(2).</text>
</comment>
<dbReference type="Pfam" id="PF00676">
    <property type="entry name" value="E1_dh"/>
    <property type="match status" value="1"/>
</dbReference>
<dbReference type="EMBL" id="AP029266">
    <property type="protein sequence ID" value="BFG00402.1"/>
    <property type="molecule type" value="Genomic_DNA"/>
</dbReference>
<dbReference type="GO" id="GO:0006086">
    <property type="term" value="P:pyruvate decarboxylation to acetyl-CoA"/>
    <property type="evidence" value="ECO:0007669"/>
    <property type="project" value="InterPro"/>
</dbReference>
<evidence type="ECO:0000256" key="5">
    <source>
        <dbReference type="ARBA" id="ARBA00023317"/>
    </source>
</evidence>
<keyword evidence="3 7" id="KW-0560">Oxidoreductase</keyword>
<dbReference type="InterPro" id="IPR017597">
    <property type="entry name" value="Pyrv_DH_E1_asu_subgrp-y"/>
</dbReference>
<sequence length="526" mass="56979">MHKKSGSSWLLRLVSVQSPLRRQLLHVWTGETRSWSRASALAVAANSRRHSSDNCNSVTLEHTFKCYDLESGPPTDVELSREDALMMYTQMLEVRRVETVSSNYYQEKKIRGFCHLYIGQEAVAVGMHARMRKQDSMITAYRCHAWTYLMGVSIYEMMAELLGVRTGCSRGKGGSMHMYGDRYYGGNGIVGAQVPVGTGVALAHQYRGDGGVCIACYGDGAANQGQVFEAFNIAKLWCLPCIFVCENNDYGMGTRADRAAASTDFYMRGQYIPGLWVDGNQVLAVRSATQFAIEYALAHGPIVLEMNTYRYVGHSMSDPGTSYRSREEVQKVREKRDPITSFRGQIIALSLATEEELKKLETEVRKRVDVDCKKAAKDKEVDLSELQADVYAKNLEPKIRGVHGHHLEHIRISELCLGKPKATPLNQIKNVPVGDAVMVAAAAAAKKAADKAKAERAKAEGKEPPKAPPAVGAPPPAPAAGAPQPPAAGAPPPPAEATAPPAAVPPAKGDAPKSAPPPAAAPPAKK</sequence>
<keyword evidence="2" id="KW-0809">Transit peptide</keyword>
<dbReference type="EC" id="1.2.4.1" evidence="7"/>
<comment type="catalytic activity">
    <reaction evidence="6 7">
        <text>N(6)-[(R)-lipoyl]-L-lysyl-[protein] + pyruvate + H(+) = N(6)-[(R)-S(8)-acetyldihydrolipoyl]-L-lysyl-[protein] + CO2</text>
        <dbReference type="Rhea" id="RHEA:19189"/>
        <dbReference type="Rhea" id="RHEA-COMP:10474"/>
        <dbReference type="Rhea" id="RHEA-COMP:10478"/>
        <dbReference type="ChEBI" id="CHEBI:15361"/>
        <dbReference type="ChEBI" id="CHEBI:15378"/>
        <dbReference type="ChEBI" id="CHEBI:16526"/>
        <dbReference type="ChEBI" id="CHEBI:83099"/>
        <dbReference type="ChEBI" id="CHEBI:83111"/>
        <dbReference type="EC" id="1.2.4.1"/>
    </reaction>
</comment>
<gene>
    <name evidence="10" type="ORF">DMAD_00410</name>
</gene>